<dbReference type="Proteomes" id="UP001183777">
    <property type="component" value="Unassembled WGS sequence"/>
</dbReference>
<accession>A0ABU2RED1</accession>
<dbReference type="EMBL" id="JAVREX010000002">
    <property type="protein sequence ID" value="MDT0427231.1"/>
    <property type="molecule type" value="Genomic_DNA"/>
</dbReference>
<feature type="region of interest" description="Disordered" evidence="1">
    <location>
        <begin position="62"/>
        <end position="145"/>
    </location>
</feature>
<evidence type="ECO:0000256" key="1">
    <source>
        <dbReference type="SAM" id="MobiDB-lite"/>
    </source>
</evidence>
<comment type="caution">
    <text evidence="2">The sequence shown here is derived from an EMBL/GenBank/DDBJ whole genome shotgun (WGS) entry which is preliminary data.</text>
</comment>
<name>A0ABU2RED1_9ACTN</name>
<sequence>MSAWSVLPSTRPPARTAAPLVVLLAVLVHLLACAHGPVTAGTARADAAHSAGAFCGHTPGPADDGMASLQSAPPHDHQSHCCDLDEPTVQPSRDIPLADGPALHVLRVEQGTQPSPTRPGAQASALDPGCSSTGHTRSRLGVWRT</sequence>
<organism evidence="2 3">
    <name type="scientific">Streptomyces salyersiae</name>
    <dbReference type="NCBI Taxonomy" id="3075530"/>
    <lineage>
        <taxon>Bacteria</taxon>
        <taxon>Bacillati</taxon>
        <taxon>Actinomycetota</taxon>
        <taxon>Actinomycetes</taxon>
        <taxon>Kitasatosporales</taxon>
        <taxon>Streptomycetaceae</taxon>
        <taxon>Streptomyces</taxon>
    </lineage>
</organism>
<gene>
    <name evidence="2" type="ORF">RM649_06170</name>
</gene>
<keyword evidence="3" id="KW-1185">Reference proteome</keyword>
<proteinExistence type="predicted"/>
<evidence type="ECO:0008006" key="4">
    <source>
        <dbReference type="Google" id="ProtNLM"/>
    </source>
</evidence>
<evidence type="ECO:0000313" key="2">
    <source>
        <dbReference type="EMBL" id="MDT0427231.1"/>
    </source>
</evidence>
<protein>
    <recommendedName>
        <fullName evidence="4">Lipoprotein</fullName>
    </recommendedName>
</protein>
<reference evidence="3" key="1">
    <citation type="submission" date="2023-07" db="EMBL/GenBank/DDBJ databases">
        <title>30 novel species of actinomycetes from the DSMZ collection.</title>
        <authorList>
            <person name="Nouioui I."/>
        </authorList>
    </citation>
    <scope>NUCLEOTIDE SEQUENCE [LARGE SCALE GENOMIC DNA]</scope>
    <source>
        <strain evidence="3">DSM 41770</strain>
    </source>
</reference>
<dbReference type="RefSeq" id="WP_136236446.1">
    <property type="nucleotide sequence ID" value="NZ_JAVREX010000002.1"/>
</dbReference>
<evidence type="ECO:0000313" key="3">
    <source>
        <dbReference type="Proteomes" id="UP001183777"/>
    </source>
</evidence>
<feature type="compositionally biased region" description="Basic and acidic residues" evidence="1">
    <location>
        <begin position="74"/>
        <end position="83"/>
    </location>
</feature>